<dbReference type="Proteomes" id="UP000509594">
    <property type="component" value="Chromosome"/>
</dbReference>
<dbReference type="OrthoDB" id="125295at2157"/>
<reference evidence="3 4" key="1">
    <citation type="submission" date="2020-06" db="EMBL/GenBank/DDBJ databases">
        <title>Methanolobus halotolerans sp. nov., isolated from a saline lake Tus in Siberia.</title>
        <authorList>
            <person name="Shen Y."/>
            <person name="Chen S.-C."/>
            <person name="Lai M.-C."/>
            <person name="Huang H.-H."/>
            <person name="Chiu H.-H."/>
            <person name="Tang S.-L."/>
            <person name="Rogozin D.Y."/>
            <person name="Degermendzhy A.G."/>
        </authorList>
    </citation>
    <scope>NUCLEOTIDE SEQUENCE [LARGE SCALE GENOMIC DNA]</scope>
    <source>
        <strain evidence="3 4">DSM 21339</strain>
    </source>
</reference>
<dbReference type="KEGG" id="mzi:HWN40_01865"/>
<keyword evidence="1 3" id="KW-0808">Transferase</keyword>
<evidence type="ECO:0000313" key="4">
    <source>
        <dbReference type="Proteomes" id="UP000509594"/>
    </source>
</evidence>
<accession>A0A7D5EF72</accession>
<dbReference type="InterPro" id="IPR000182">
    <property type="entry name" value="GNAT_dom"/>
</dbReference>
<dbReference type="SUPFAM" id="SSF55729">
    <property type="entry name" value="Acyl-CoA N-acyltransferases (Nat)"/>
    <property type="match status" value="1"/>
</dbReference>
<dbReference type="InterPro" id="IPR050769">
    <property type="entry name" value="NAT_camello-type"/>
</dbReference>
<evidence type="ECO:0000313" key="3">
    <source>
        <dbReference type="EMBL" id="QLC49100.1"/>
    </source>
</evidence>
<dbReference type="PROSITE" id="PS51186">
    <property type="entry name" value="GNAT"/>
    <property type="match status" value="1"/>
</dbReference>
<proteinExistence type="predicted"/>
<dbReference type="PANTHER" id="PTHR13947">
    <property type="entry name" value="GNAT FAMILY N-ACETYLTRANSFERASE"/>
    <property type="match status" value="1"/>
</dbReference>
<sequence>MNIIPFSPEYSEKAKSFVIGVLSDEGFVCDSLKDSDLDDIEGNYIENGGAFFLAIDDGEIAGSSAVRNLGSGICEIKRLYVKKEFRGRGLGLALFRKALEFAEMNYSLVRLKTDPSLKKAISLYLGHGFIRVKEEDRAVYFEKPL</sequence>
<dbReference type="GeneID" id="55820382"/>
<organism evidence="3 4">
    <name type="scientific">Methanolobus zinderi</name>
    <dbReference type="NCBI Taxonomy" id="536044"/>
    <lineage>
        <taxon>Archaea</taxon>
        <taxon>Methanobacteriati</taxon>
        <taxon>Methanobacteriota</taxon>
        <taxon>Stenosarchaea group</taxon>
        <taxon>Methanomicrobia</taxon>
        <taxon>Methanosarcinales</taxon>
        <taxon>Methanosarcinaceae</taxon>
        <taxon>Methanolobus</taxon>
    </lineage>
</organism>
<dbReference type="RefSeq" id="WP_176964163.1">
    <property type="nucleotide sequence ID" value="NZ_CP058215.1"/>
</dbReference>
<dbReference type="PANTHER" id="PTHR13947:SF37">
    <property type="entry name" value="LD18367P"/>
    <property type="match status" value="1"/>
</dbReference>
<dbReference type="InterPro" id="IPR016181">
    <property type="entry name" value="Acyl_CoA_acyltransferase"/>
</dbReference>
<dbReference type="Gene3D" id="3.40.630.30">
    <property type="match status" value="1"/>
</dbReference>
<evidence type="ECO:0000256" key="1">
    <source>
        <dbReference type="ARBA" id="ARBA00022679"/>
    </source>
</evidence>
<name>A0A7D5EF72_9EURY</name>
<keyword evidence="4" id="KW-1185">Reference proteome</keyword>
<dbReference type="AlphaFoldDB" id="A0A7D5EF72"/>
<dbReference type="Pfam" id="PF00583">
    <property type="entry name" value="Acetyltransf_1"/>
    <property type="match status" value="1"/>
</dbReference>
<gene>
    <name evidence="3" type="ORF">HWN40_01865</name>
</gene>
<evidence type="ECO:0000259" key="2">
    <source>
        <dbReference type="PROSITE" id="PS51186"/>
    </source>
</evidence>
<dbReference type="EMBL" id="CP058215">
    <property type="protein sequence ID" value="QLC49100.1"/>
    <property type="molecule type" value="Genomic_DNA"/>
</dbReference>
<dbReference type="GO" id="GO:0008080">
    <property type="term" value="F:N-acetyltransferase activity"/>
    <property type="evidence" value="ECO:0007669"/>
    <property type="project" value="InterPro"/>
</dbReference>
<feature type="domain" description="N-acetyltransferase" evidence="2">
    <location>
        <begin position="1"/>
        <end position="145"/>
    </location>
</feature>
<dbReference type="CDD" id="cd04301">
    <property type="entry name" value="NAT_SF"/>
    <property type="match status" value="1"/>
</dbReference>
<protein>
    <submittedName>
        <fullName evidence="3">GNAT family N-acetyltransferase</fullName>
    </submittedName>
</protein>